<dbReference type="AlphaFoldDB" id="A0A316UDU3"/>
<dbReference type="GO" id="GO:0005770">
    <property type="term" value="C:late endosome"/>
    <property type="evidence" value="ECO:0007669"/>
    <property type="project" value="TreeGrafter"/>
</dbReference>
<protein>
    <submittedName>
        <fullName evidence="2">FAD dependent oxidoreductase</fullName>
    </submittedName>
</protein>
<dbReference type="GO" id="GO:0042147">
    <property type="term" value="P:retrograde transport, endosome to Golgi"/>
    <property type="evidence" value="ECO:0007669"/>
    <property type="project" value="TreeGrafter"/>
</dbReference>
<dbReference type="RefSeq" id="XP_025350539.1">
    <property type="nucleotide sequence ID" value="XM_025493525.1"/>
</dbReference>
<gene>
    <name evidence="2" type="ORF">BCV69DRAFT_286577</name>
</gene>
<feature type="domain" description="FAD dependent oxidoreductase" evidence="1">
    <location>
        <begin position="13"/>
        <end position="403"/>
    </location>
</feature>
<dbReference type="EMBL" id="KZ819322">
    <property type="protein sequence ID" value="PWN23379.1"/>
    <property type="molecule type" value="Genomic_DNA"/>
</dbReference>
<dbReference type="InterPro" id="IPR036188">
    <property type="entry name" value="FAD/NAD-bd_sf"/>
</dbReference>
<name>A0A316UDU3_9BASI</name>
<evidence type="ECO:0000313" key="3">
    <source>
        <dbReference type="Proteomes" id="UP000245942"/>
    </source>
</evidence>
<dbReference type="GO" id="GO:0005829">
    <property type="term" value="C:cytosol"/>
    <property type="evidence" value="ECO:0007669"/>
    <property type="project" value="GOC"/>
</dbReference>
<dbReference type="Pfam" id="PF01266">
    <property type="entry name" value="DAO"/>
    <property type="match status" value="1"/>
</dbReference>
<keyword evidence="3" id="KW-1185">Reference proteome</keyword>
<dbReference type="OrthoDB" id="498204at2759"/>
<dbReference type="SUPFAM" id="SSF51905">
    <property type="entry name" value="FAD/NAD(P)-binding domain"/>
    <property type="match status" value="1"/>
</dbReference>
<proteinExistence type="predicted"/>
<dbReference type="STRING" id="1684307.A0A316UDU3"/>
<accession>A0A316UDU3</accession>
<dbReference type="GeneID" id="37015259"/>
<dbReference type="Gene3D" id="3.30.9.10">
    <property type="entry name" value="D-Amino Acid Oxidase, subunit A, domain 2"/>
    <property type="match status" value="1"/>
</dbReference>
<evidence type="ECO:0000313" key="2">
    <source>
        <dbReference type="EMBL" id="PWN23379.1"/>
    </source>
</evidence>
<dbReference type="InterPro" id="IPR006076">
    <property type="entry name" value="FAD-dep_OxRdtase"/>
</dbReference>
<dbReference type="PANTHER" id="PTHR13847">
    <property type="entry name" value="SARCOSINE DEHYDROGENASE-RELATED"/>
    <property type="match status" value="1"/>
</dbReference>
<dbReference type="PANTHER" id="PTHR13847:SF150">
    <property type="entry name" value="OXIDOREDUCTASE TDA3-RELATED"/>
    <property type="match status" value="1"/>
</dbReference>
<dbReference type="Gene3D" id="3.50.50.60">
    <property type="entry name" value="FAD/NAD(P)-binding domain"/>
    <property type="match status" value="1"/>
</dbReference>
<sequence>MSPSSTSPPPRQIAIIGAGIMGSSTLSYLASHPSLPPHSTLHLIESASRLAPAASGKAGGFLAEDWHGAATASLASLSFRLHRELAERAGGKEKWGYRDVETLSVEYDATGSDKKGKGRKNNGGGAKVGKEVDWIDAEHIAGSSRLGGGGTTAQVTPGKLVEYLVQEAEQLGSQKDIKVDVRLGTTAKSLELNEDGSGKVSGLVVSSGEGEEKLPITDVVIAAGPWTGTLVKQLFPSARTSSRLLSSAARVTGSRAHSIIIKGSRPTSNHCLFTDMRFSRGPGKGTSAAAPEVYARADGTVYVCGGGDDEPLPATAEEVVYDGKKTRDLIEQSAVLSPDVLSIEDGKKSGSATLVAEQACYLPMAAGNMLLGGDAKTGVWLTAGASCWGITLGLGTGAVMADLILTGKTEQADIRMLQG</sequence>
<reference evidence="2 3" key="1">
    <citation type="journal article" date="2018" name="Mol. Biol. Evol.">
        <title>Broad Genomic Sampling Reveals a Smut Pathogenic Ancestry of the Fungal Clade Ustilaginomycotina.</title>
        <authorList>
            <person name="Kijpornyongpan T."/>
            <person name="Mondo S.J."/>
            <person name="Barry K."/>
            <person name="Sandor L."/>
            <person name="Lee J."/>
            <person name="Lipzen A."/>
            <person name="Pangilinan J."/>
            <person name="LaButti K."/>
            <person name="Hainaut M."/>
            <person name="Henrissat B."/>
            <person name="Grigoriev I.V."/>
            <person name="Spatafora J.W."/>
            <person name="Aime M.C."/>
        </authorList>
    </citation>
    <scope>NUCLEOTIDE SEQUENCE [LARGE SCALE GENOMIC DNA]</scope>
    <source>
        <strain evidence="2 3">MCA 4718</strain>
    </source>
</reference>
<evidence type="ECO:0000259" key="1">
    <source>
        <dbReference type="Pfam" id="PF01266"/>
    </source>
</evidence>
<dbReference type="Proteomes" id="UP000245942">
    <property type="component" value="Unassembled WGS sequence"/>
</dbReference>
<organism evidence="2 3">
    <name type="scientific">Pseudomicrostroma glucosiphilum</name>
    <dbReference type="NCBI Taxonomy" id="1684307"/>
    <lineage>
        <taxon>Eukaryota</taxon>
        <taxon>Fungi</taxon>
        <taxon>Dikarya</taxon>
        <taxon>Basidiomycota</taxon>
        <taxon>Ustilaginomycotina</taxon>
        <taxon>Exobasidiomycetes</taxon>
        <taxon>Microstromatales</taxon>
        <taxon>Microstromatales incertae sedis</taxon>
        <taxon>Pseudomicrostroma</taxon>
    </lineage>
</organism>